<reference evidence="1" key="1">
    <citation type="journal article" date="2015" name="Nature">
        <title>Complex archaea that bridge the gap between prokaryotes and eukaryotes.</title>
        <authorList>
            <person name="Spang A."/>
            <person name="Saw J.H."/>
            <person name="Jorgensen S.L."/>
            <person name="Zaremba-Niedzwiedzka K."/>
            <person name="Martijn J."/>
            <person name="Lind A.E."/>
            <person name="van Eijk R."/>
            <person name="Schleper C."/>
            <person name="Guy L."/>
            <person name="Ettema T.J."/>
        </authorList>
    </citation>
    <scope>NUCLEOTIDE SEQUENCE</scope>
</reference>
<gene>
    <name evidence="1" type="ORF">LCGC14_0468620</name>
</gene>
<proteinExistence type="predicted"/>
<name>A0A0F9UZQ2_9ZZZZ</name>
<organism evidence="1">
    <name type="scientific">marine sediment metagenome</name>
    <dbReference type="NCBI Taxonomy" id="412755"/>
    <lineage>
        <taxon>unclassified sequences</taxon>
        <taxon>metagenomes</taxon>
        <taxon>ecological metagenomes</taxon>
    </lineage>
</organism>
<protein>
    <submittedName>
        <fullName evidence="1">Uncharacterized protein</fullName>
    </submittedName>
</protein>
<comment type="caution">
    <text evidence="1">The sequence shown here is derived from an EMBL/GenBank/DDBJ whole genome shotgun (WGS) entry which is preliminary data.</text>
</comment>
<dbReference type="AlphaFoldDB" id="A0A0F9UZQ2"/>
<dbReference type="EMBL" id="LAZR01000492">
    <property type="protein sequence ID" value="KKN66751.1"/>
    <property type="molecule type" value="Genomic_DNA"/>
</dbReference>
<accession>A0A0F9UZQ2</accession>
<sequence length="108" mass="12129">MWSKFKALPWIATAGMVAVAIVLALQSGKVIRLQKRAKKKDKHAVSLKNTEVSTYIHKGKKLAESAQLDKDEAVKVHERMEANLALMGKNSETIDDIANRFNSKRVRK</sequence>
<evidence type="ECO:0000313" key="1">
    <source>
        <dbReference type="EMBL" id="KKN66751.1"/>
    </source>
</evidence>